<comment type="caution">
    <text evidence="10">The sequence shown here is derived from an EMBL/GenBank/DDBJ whole genome shotgun (WGS) entry which is preliminary data.</text>
</comment>
<dbReference type="InterPro" id="IPR044669">
    <property type="entry name" value="YneE/VCCN1/2-like"/>
</dbReference>
<dbReference type="RefSeq" id="WP_182660467.1">
    <property type="nucleotide sequence ID" value="NZ_JACIVI010000001.1"/>
</dbReference>
<evidence type="ECO:0000256" key="5">
    <source>
        <dbReference type="ARBA" id="ARBA00022989"/>
    </source>
</evidence>
<feature type="transmembrane region" description="Helical" evidence="9">
    <location>
        <begin position="20"/>
        <end position="40"/>
    </location>
</feature>
<keyword evidence="7 9" id="KW-0472">Membrane</keyword>
<keyword evidence="2" id="KW-0813">Transport</keyword>
<keyword evidence="4 9" id="KW-0812">Transmembrane</keyword>
<comment type="similarity">
    <text evidence="8">Belongs to the anion channel-forming bestrophin (TC 1.A.46) family.</text>
</comment>
<dbReference type="PANTHER" id="PTHR33281:SF19">
    <property type="entry name" value="VOLTAGE-DEPENDENT ANION CHANNEL-FORMING PROTEIN YNEE"/>
    <property type="match status" value="1"/>
</dbReference>
<evidence type="ECO:0000256" key="6">
    <source>
        <dbReference type="ARBA" id="ARBA00023065"/>
    </source>
</evidence>
<evidence type="ECO:0000256" key="3">
    <source>
        <dbReference type="ARBA" id="ARBA00022475"/>
    </source>
</evidence>
<dbReference type="PANTHER" id="PTHR33281">
    <property type="entry name" value="UPF0187 PROTEIN YNEE"/>
    <property type="match status" value="1"/>
</dbReference>
<evidence type="ECO:0000313" key="11">
    <source>
        <dbReference type="Proteomes" id="UP000586093"/>
    </source>
</evidence>
<evidence type="ECO:0000256" key="9">
    <source>
        <dbReference type="SAM" id="Phobius"/>
    </source>
</evidence>
<dbReference type="GO" id="GO:0005886">
    <property type="term" value="C:plasma membrane"/>
    <property type="evidence" value="ECO:0007669"/>
    <property type="project" value="UniProtKB-SubCell"/>
</dbReference>
<evidence type="ECO:0000313" key="10">
    <source>
        <dbReference type="EMBL" id="MBB1160478.1"/>
    </source>
</evidence>
<keyword evidence="6" id="KW-0406">Ion transport</keyword>
<organism evidence="10 11">
    <name type="scientific">Aquariibacter albus</name>
    <dbReference type="NCBI Taxonomy" id="2759899"/>
    <lineage>
        <taxon>Bacteria</taxon>
        <taxon>Pseudomonadati</taxon>
        <taxon>Pseudomonadota</taxon>
        <taxon>Betaproteobacteria</taxon>
        <taxon>Burkholderiales</taxon>
        <taxon>Sphaerotilaceae</taxon>
        <taxon>Aquariibacter</taxon>
    </lineage>
</organism>
<evidence type="ECO:0000256" key="4">
    <source>
        <dbReference type="ARBA" id="ARBA00022692"/>
    </source>
</evidence>
<dbReference type="AlphaFoldDB" id="A0A839HLP7"/>
<evidence type="ECO:0000256" key="2">
    <source>
        <dbReference type="ARBA" id="ARBA00022448"/>
    </source>
</evidence>
<feature type="transmembrane region" description="Helical" evidence="9">
    <location>
        <begin position="46"/>
        <end position="70"/>
    </location>
</feature>
<gene>
    <name evidence="10" type="ORF">H4F90_00590</name>
</gene>
<dbReference type="Proteomes" id="UP000586093">
    <property type="component" value="Unassembled WGS sequence"/>
</dbReference>
<sequence length="309" mass="34229">MIVYERPNALRLFFALRGSILPRIAPSLLTCTLLAVVVTLSHGVLFHWKITLTPVPFSLIGLALAIFLGFRNSTAYDRYWEARGLWGRMVQSSRTLARQWLSLVRPAEDSSAGRQAHGDFVRRCIAHAHMVRHQLRGSTPGPELDGLLDPQEIDAALRLRLPSEALLRRNAGLLGRALEEGRVAPALAAEIDRSLTELTQAHAGCERLRGTPIPFAYMLLLHRTAYLYCFLLPFGLIDQLGFMTPFVVAIVAYTFFGLDALGDEIEQPFGLSAHHLPLDALCRVIEIDLREALGEPAPPPLQAVDGCLR</sequence>
<evidence type="ECO:0000256" key="1">
    <source>
        <dbReference type="ARBA" id="ARBA00004651"/>
    </source>
</evidence>
<proteinExistence type="inferred from homology"/>
<keyword evidence="11" id="KW-1185">Reference proteome</keyword>
<keyword evidence="5 9" id="KW-1133">Transmembrane helix</keyword>
<dbReference type="GO" id="GO:0005254">
    <property type="term" value="F:chloride channel activity"/>
    <property type="evidence" value="ECO:0007669"/>
    <property type="project" value="InterPro"/>
</dbReference>
<dbReference type="Pfam" id="PF25539">
    <property type="entry name" value="Bestrophin_2"/>
    <property type="match status" value="1"/>
</dbReference>
<evidence type="ECO:0000256" key="8">
    <source>
        <dbReference type="ARBA" id="ARBA00034708"/>
    </source>
</evidence>
<name>A0A839HLP7_9BURK</name>
<reference evidence="10 11" key="1">
    <citation type="submission" date="2020-08" db="EMBL/GenBank/DDBJ databases">
        <title>Aquariorum lacteus gen. nov., sp. nov., a new member of the family Comamonadaceae, isolated from freshwater aquarium.</title>
        <authorList>
            <person name="Chun S.-J."/>
        </authorList>
    </citation>
    <scope>NUCLEOTIDE SEQUENCE [LARGE SCALE GENOMIC DNA]</scope>
    <source>
        <strain evidence="10 11">SJAQ100</strain>
    </source>
</reference>
<evidence type="ECO:0000256" key="7">
    <source>
        <dbReference type="ARBA" id="ARBA00023136"/>
    </source>
</evidence>
<keyword evidence="3" id="KW-1003">Cell membrane</keyword>
<protein>
    <submittedName>
        <fullName evidence="10">Bestrophin</fullName>
    </submittedName>
</protein>
<accession>A0A839HLP7</accession>
<comment type="subcellular location">
    <subcellularLocation>
        <location evidence="1">Cell membrane</location>
        <topology evidence="1">Multi-pass membrane protein</topology>
    </subcellularLocation>
</comment>
<dbReference type="EMBL" id="JACIVI010000001">
    <property type="protein sequence ID" value="MBB1160478.1"/>
    <property type="molecule type" value="Genomic_DNA"/>
</dbReference>